<organism evidence="1 2">
    <name type="scientific">Aquirufa echingensis</name>
    <dbReference type="NCBI Taxonomy" id="3096516"/>
    <lineage>
        <taxon>Bacteria</taxon>
        <taxon>Pseudomonadati</taxon>
        <taxon>Bacteroidota</taxon>
        <taxon>Cytophagia</taxon>
        <taxon>Cytophagales</taxon>
        <taxon>Flectobacillaceae</taxon>
        <taxon>Aquirufa</taxon>
    </lineage>
</organism>
<proteinExistence type="predicted"/>
<dbReference type="EMBL" id="JBBKYA010000001">
    <property type="protein sequence ID" value="MFD3274788.1"/>
    <property type="molecule type" value="Genomic_DNA"/>
</dbReference>
<name>A0ABW6D135_9BACT</name>
<gene>
    <name evidence="1" type="ORF">SKC38_00930</name>
</gene>
<evidence type="ECO:0008006" key="3">
    <source>
        <dbReference type="Google" id="ProtNLM"/>
    </source>
</evidence>
<comment type="caution">
    <text evidence="1">The sequence shown here is derived from an EMBL/GenBank/DDBJ whole genome shotgun (WGS) entry which is preliminary data.</text>
</comment>
<reference evidence="1 2" key="1">
    <citation type="submission" date="2024-03" db="EMBL/GenBank/DDBJ databases">
        <title>Aquirufa genome sequencing.</title>
        <authorList>
            <person name="Pitt A."/>
            <person name="Hahn M.W."/>
        </authorList>
    </citation>
    <scope>NUCLEOTIDE SEQUENCE [LARGE SCALE GENOMIC DNA]</scope>
    <source>
        <strain evidence="1 2">PLAD-142S6K</strain>
    </source>
</reference>
<accession>A0ABW6D135</accession>
<dbReference type="RefSeq" id="WP_377974299.1">
    <property type="nucleotide sequence ID" value="NZ_JBBKYA010000001.1"/>
</dbReference>
<evidence type="ECO:0000313" key="2">
    <source>
        <dbReference type="Proteomes" id="UP001598114"/>
    </source>
</evidence>
<sequence length="125" mass="13995">MQDILKKLRFKGDGIVIQAPKDLADAFFANGCKMEFNSAPSTNTLVFVSDKDELTHFLNDGLKHIVPDSVFWIAYPKGTSNLKSNINRDSIRMTVEEFGITTVSAISIDETWSALRFRPINQVGK</sequence>
<protein>
    <recommendedName>
        <fullName evidence="3">DUF3052 family protein</fullName>
    </recommendedName>
</protein>
<dbReference type="Proteomes" id="UP001598114">
    <property type="component" value="Unassembled WGS sequence"/>
</dbReference>
<evidence type="ECO:0000313" key="1">
    <source>
        <dbReference type="EMBL" id="MFD3274788.1"/>
    </source>
</evidence>
<keyword evidence="2" id="KW-1185">Reference proteome</keyword>